<dbReference type="InterPro" id="IPR003010">
    <property type="entry name" value="C-N_Hydrolase"/>
</dbReference>
<sequence>MVHSRVAAVQMVSSADIHANIASASRLIAKAAAAGAALVVLPENFAVLDGGPQAQFAEHEGDMNGLLQGFLSAQARLHGIELVAGTIPLLTRPSRDGVDAELLTDGRVRPASLVFDRQGGIIARYDKMHLFDVEVSDRQARYAESDSFEAGDEVVVVDTGVARLGLTICYDLRFPELFRRLFNERAELVTVPSAFTRVTGEAHWEVLLRARAIENQCYVIGAGQGGVHNERRETYGHSMIVDPWGRVLDVLADGEGIVVADIDLPALHELRRKMPVFSHRRL</sequence>
<name>A0A1E8CNB3_9GAMM</name>
<dbReference type="CDD" id="cd07572">
    <property type="entry name" value="nit"/>
    <property type="match status" value="1"/>
</dbReference>
<comment type="caution">
    <text evidence="3">The sequence shown here is derived from an EMBL/GenBank/DDBJ whole genome shotgun (WGS) entry which is preliminary data.</text>
</comment>
<accession>A0A1E8CNB3</accession>
<gene>
    <name evidence="3" type="ORF">PHACT_05365</name>
</gene>
<protein>
    <recommendedName>
        <fullName evidence="2">CN hydrolase domain-containing protein</fullName>
    </recommendedName>
</protein>
<dbReference type="InterPro" id="IPR045254">
    <property type="entry name" value="Nit1/2_C-N_Hydrolase"/>
</dbReference>
<proteinExistence type="predicted"/>
<dbReference type="PROSITE" id="PS50263">
    <property type="entry name" value="CN_HYDROLASE"/>
    <property type="match status" value="1"/>
</dbReference>
<evidence type="ECO:0000313" key="3">
    <source>
        <dbReference type="EMBL" id="OFE13951.1"/>
    </source>
</evidence>
<dbReference type="RefSeq" id="WP_070118170.1">
    <property type="nucleotide sequence ID" value="NZ_MASR01000001.1"/>
</dbReference>
<dbReference type="STRING" id="1524254.PHACT_05365"/>
<evidence type="ECO:0000256" key="1">
    <source>
        <dbReference type="ARBA" id="ARBA00022801"/>
    </source>
</evidence>
<dbReference type="InterPro" id="IPR036526">
    <property type="entry name" value="C-N_Hydrolase_sf"/>
</dbReference>
<dbReference type="GO" id="GO:0016811">
    <property type="term" value="F:hydrolase activity, acting on carbon-nitrogen (but not peptide) bonds, in linear amides"/>
    <property type="evidence" value="ECO:0007669"/>
    <property type="project" value="InterPro"/>
</dbReference>
<organism evidence="3 4">
    <name type="scientific">Pseudohongiella acticola</name>
    <dbReference type="NCBI Taxonomy" id="1524254"/>
    <lineage>
        <taxon>Bacteria</taxon>
        <taxon>Pseudomonadati</taxon>
        <taxon>Pseudomonadota</taxon>
        <taxon>Gammaproteobacteria</taxon>
        <taxon>Pseudomonadales</taxon>
        <taxon>Pseudohongiellaceae</taxon>
        <taxon>Pseudohongiella</taxon>
    </lineage>
</organism>
<keyword evidence="4" id="KW-1185">Reference proteome</keyword>
<keyword evidence="1" id="KW-0378">Hydrolase</keyword>
<dbReference type="PANTHER" id="PTHR23088:SF27">
    <property type="entry name" value="DEAMINATED GLUTATHIONE AMIDASE"/>
    <property type="match status" value="1"/>
</dbReference>
<feature type="domain" description="CN hydrolase" evidence="2">
    <location>
        <begin position="4"/>
        <end position="264"/>
    </location>
</feature>
<dbReference type="Proteomes" id="UP000175669">
    <property type="component" value="Unassembled WGS sequence"/>
</dbReference>
<reference evidence="4" key="1">
    <citation type="submission" date="2016-07" db="EMBL/GenBank/DDBJ databases">
        <authorList>
            <person name="Florea S."/>
            <person name="Webb J.S."/>
            <person name="Jaromczyk J."/>
            <person name="Schardl C.L."/>
        </authorList>
    </citation>
    <scope>NUCLEOTIDE SEQUENCE [LARGE SCALE GENOMIC DNA]</scope>
    <source>
        <strain evidence="4">KCTC 42131</strain>
    </source>
</reference>
<dbReference type="Gene3D" id="3.60.110.10">
    <property type="entry name" value="Carbon-nitrogen hydrolase"/>
    <property type="match status" value="1"/>
</dbReference>
<dbReference type="EMBL" id="MASR01000001">
    <property type="protein sequence ID" value="OFE13951.1"/>
    <property type="molecule type" value="Genomic_DNA"/>
</dbReference>
<dbReference type="AlphaFoldDB" id="A0A1E8CNB3"/>
<dbReference type="Pfam" id="PF00795">
    <property type="entry name" value="CN_hydrolase"/>
    <property type="match status" value="1"/>
</dbReference>
<dbReference type="OrthoDB" id="9811121at2"/>
<evidence type="ECO:0000313" key="4">
    <source>
        <dbReference type="Proteomes" id="UP000175669"/>
    </source>
</evidence>
<dbReference type="PANTHER" id="PTHR23088">
    <property type="entry name" value="NITRILASE-RELATED"/>
    <property type="match status" value="1"/>
</dbReference>
<dbReference type="SUPFAM" id="SSF56317">
    <property type="entry name" value="Carbon-nitrogen hydrolase"/>
    <property type="match status" value="1"/>
</dbReference>
<evidence type="ECO:0000259" key="2">
    <source>
        <dbReference type="PROSITE" id="PS50263"/>
    </source>
</evidence>